<dbReference type="CDD" id="cd07377">
    <property type="entry name" value="WHTH_GntR"/>
    <property type="match status" value="1"/>
</dbReference>
<dbReference type="GO" id="GO:0003677">
    <property type="term" value="F:DNA binding"/>
    <property type="evidence" value="ECO:0007669"/>
    <property type="project" value="UniProtKB-KW"/>
</dbReference>
<dbReference type="Gene3D" id="1.20.120.530">
    <property type="entry name" value="GntR ligand-binding domain-like"/>
    <property type="match status" value="1"/>
</dbReference>
<dbReference type="SMART" id="SM00895">
    <property type="entry name" value="FCD"/>
    <property type="match status" value="1"/>
</dbReference>
<name>A0ABU0IE07_9HYPH</name>
<feature type="domain" description="HTH gntR-type" evidence="4">
    <location>
        <begin position="80"/>
        <end position="147"/>
    </location>
</feature>
<sequence length="301" mass="33410">MLIIDLLKVAPMQVGKRIANAQFSSDCFQSMTKSYAIPNPTYQNTSLSTVPHSMYKGRHKHEAVIMSLQDKWIFQDNLSEDRAFSVRESLRNAIIDRRLAPGTKLSEAEVGELFDVSRTVVRSALQMLAFEGLIKTERNRGAFVSNPTPEEARQVFAARRMIEPGIVLSAVERLTEPDLTLFQQHLEDEERHLNARGPAARRAEIKASGDFHLLLAKVAGNAILQKFMDELVARSSLVIALYGGSGISSCGHNEHHGILDALRNRDAATASALMLHHIDHIEADLDLRLREGLALKDALGL</sequence>
<dbReference type="PANTHER" id="PTHR43537">
    <property type="entry name" value="TRANSCRIPTIONAL REGULATOR, GNTR FAMILY"/>
    <property type="match status" value="1"/>
</dbReference>
<accession>A0ABU0IE07</accession>
<gene>
    <name evidence="5" type="ORF">QO005_002820</name>
</gene>
<dbReference type="InterPro" id="IPR036390">
    <property type="entry name" value="WH_DNA-bd_sf"/>
</dbReference>
<dbReference type="Gene3D" id="1.10.10.10">
    <property type="entry name" value="Winged helix-like DNA-binding domain superfamily/Winged helix DNA-binding domain"/>
    <property type="match status" value="1"/>
</dbReference>
<dbReference type="SUPFAM" id="SSF48008">
    <property type="entry name" value="GntR ligand-binding domain-like"/>
    <property type="match status" value="1"/>
</dbReference>
<dbReference type="InterPro" id="IPR000524">
    <property type="entry name" value="Tscrpt_reg_HTH_GntR"/>
</dbReference>
<keyword evidence="6" id="KW-1185">Reference proteome</keyword>
<evidence type="ECO:0000256" key="2">
    <source>
        <dbReference type="ARBA" id="ARBA00023125"/>
    </source>
</evidence>
<dbReference type="PRINTS" id="PR00035">
    <property type="entry name" value="HTHGNTR"/>
</dbReference>
<dbReference type="InterPro" id="IPR011711">
    <property type="entry name" value="GntR_C"/>
</dbReference>
<evidence type="ECO:0000256" key="1">
    <source>
        <dbReference type="ARBA" id="ARBA00023015"/>
    </source>
</evidence>
<dbReference type="SUPFAM" id="SSF46785">
    <property type="entry name" value="Winged helix' DNA-binding domain"/>
    <property type="match status" value="1"/>
</dbReference>
<keyword evidence="1" id="KW-0805">Transcription regulation</keyword>
<evidence type="ECO:0000256" key="3">
    <source>
        <dbReference type="ARBA" id="ARBA00023163"/>
    </source>
</evidence>
<keyword evidence="3" id="KW-0804">Transcription</keyword>
<dbReference type="InterPro" id="IPR008920">
    <property type="entry name" value="TF_FadR/GntR_C"/>
</dbReference>
<dbReference type="Pfam" id="PF07729">
    <property type="entry name" value="FCD"/>
    <property type="match status" value="1"/>
</dbReference>
<protein>
    <submittedName>
        <fullName evidence="5">DNA-binding GntR family transcriptional regulator</fullName>
    </submittedName>
</protein>
<reference evidence="5 6" key="1">
    <citation type="submission" date="2023-07" db="EMBL/GenBank/DDBJ databases">
        <title>Genomic Encyclopedia of Type Strains, Phase IV (KMG-IV): sequencing the most valuable type-strain genomes for metagenomic binning, comparative biology and taxonomic classification.</title>
        <authorList>
            <person name="Goeker M."/>
        </authorList>
    </citation>
    <scope>NUCLEOTIDE SEQUENCE [LARGE SCALE GENOMIC DNA]</scope>
    <source>
        <strain evidence="5 6">DSM 100301</strain>
    </source>
</reference>
<evidence type="ECO:0000259" key="4">
    <source>
        <dbReference type="PROSITE" id="PS50949"/>
    </source>
</evidence>
<organism evidence="5 6">
    <name type="scientific">Rhizobium paknamense</name>
    <dbReference type="NCBI Taxonomy" id="1206817"/>
    <lineage>
        <taxon>Bacteria</taxon>
        <taxon>Pseudomonadati</taxon>
        <taxon>Pseudomonadota</taxon>
        <taxon>Alphaproteobacteria</taxon>
        <taxon>Hyphomicrobiales</taxon>
        <taxon>Rhizobiaceae</taxon>
        <taxon>Rhizobium/Agrobacterium group</taxon>
        <taxon>Rhizobium</taxon>
    </lineage>
</organism>
<keyword evidence="2 5" id="KW-0238">DNA-binding</keyword>
<dbReference type="PROSITE" id="PS50949">
    <property type="entry name" value="HTH_GNTR"/>
    <property type="match status" value="1"/>
</dbReference>
<dbReference type="SMART" id="SM00345">
    <property type="entry name" value="HTH_GNTR"/>
    <property type="match status" value="1"/>
</dbReference>
<evidence type="ECO:0000313" key="5">
    <source>
        <dbReference type="EMBL" id="MDQ0456479.1"/>
    </source>
</evidence>
<comment type="caution">
    <text evidence="5">The sequence shown here is derived from an EMBL/GenBank/DDBJ whole genome shotgun (WGS) entry which is preliminary data.</text>
</comment>
<dbReference type="Pfam" id="PF00392">
    <property type="entry name" value="GntR"/>
    <property type="match status" value="1"/>
</dbReference>
<dbReference type="PANTHER" id="PTHR43537:SF53">
    <property type="entry name" value="HTH-TYPE TRANSCRIPTIONAL REPRESSOR NANR"/>
    <property type="match status" value="1"/>
</dbReference>
<dbReference type="EMBL" id="JAUSWH010000008">
    <property type="protein sequence ID" value="MDQ0456479.1"/>
    <property type="molecule type" value="Genomic_DNA"/>
</dbReference>
<proteinExistence type="predicted"/>
<evidence type="ECO:0000313" key="6">
    <source>
        <dbReference type="Proteomes" id="UP001235269"/>
    </source>
</evidence>
<dbReference type="InterPro" id="IPR036388">
    <property type="entry name" value="WH-like_DNA-bd_sf"/>
</dbReference>
<dbReference type="Proteomes" id="UP001235269">
    <property type="component" value="Unassembled WGS sequence"/>
</dbReference>